<evidence type="ECO:0000313" key="1">
    <source>
        <dbReference type="EMBL" id="RZC33032.1"/>
    </source>
</evidence>
<evidence type="ECO:0008006" key="3">
    <source>
        <dbReference type="Google" id="ProtNLM"/>
    </source>
</evidence>
<name>A0A482VJJ0_ASBVE</name>
<dbReference type="Proteomes" id="UP000292052">
    <property type="component" value="Unassembled WGS sequence"/>
</dbReference>
<evidence type="ECO:0000313" key="2">
    <source>
        <dbReference type="Proteomes" id="UP000292052"/>
    </source>
</evidence>
<protein>
    <recommendedName>
        <fullName evidence="3">DDE 3 domain containing protein</fullName>
    </recommendedName>
</protein>
<accession>A0A482VJJ0</accession>
<reference evidence="1 2" key="1">
    <citation type="submission" date="2017-03" db="EMBL/GenBank/DDBJ databases">
        <title>Genome of the blue death feigning beetle - Asbolus verrucosus.</title>
        <authorList>
            <person name="Rider S.D."/>
        </authorList>
    </citation>
    <scope>NUCLEOTIDE SEQUENCE [LARGE SCALE GENOMIC DNA]</scope>
    <source>
        <strain evidence="1">Butters</strain>
        <tissue evidence="1">Head and leg muscle</tissue>
    </source>
</reference>
<dbReference type="STRING" id="1661398.A0A482VJJ0"/>
<sequence length="64" mass="7430">MIWPSRSPDCSPIDHVWLRLELQLACRDVQPINFIQLGNALVEEWALLPQEFIILKQRGCLEDA</sequence>
<dbReference type="OrthoDB" id="4843387at2759"/>
<dbReference type="GO" id="GO:0003676">
    <property type="term" value="F:nucleic acid binding"/>
    <property type="evidence" value="ECO:0007669"/>
    <property type="project" value="InterPro"/>
</dbReference>
<keyword evidence="2" id="KW-1185">Reference proteome</keyword>
<dbReference type="InterPro" id="IPR036397">
    <property type="entry name" value="RNaseH_sf"/>
</dbReference>
<dbReference type="Gene3D" id="3.30.420.10">
    <property type="entry name" value="Ribonuclease H-like superfamily/Ribonuclease H"/>
    <property type="match status" value="1"/>
</dbReference>
<comment type="caution">
    <text evidence="1">The sequence shown here is derived from an EMBL/GenBank/DDBJ whole genome shotgun (WGS) entry which is preliminary data.</text>
</comment>
<dbReference type="EMBL" id="QDEB01092594">
    <property type="protein sequence ID" value="RZC33032.1"/>
    <property type="molecule type" value="Genomic_DNA"/>
</dbReference>
<gene>
    <name evidence="1" type="ORF">BDFB_013054</name>
</gene>
<organism evidence="1 2">
    <name type="scientific">Asbolus verrucosus</name>
    <name type="common">Desert ironclad beetle</name>
    <dbReference type="NCBI Taxonomy" id="1661398"/>
    <lineage>
        <taxon>Eukaryota</taxon>
        <taxon>Metazoa</taxon>
        <taxon>Ecdysozoa</taxon>
        <taxon>Arthropoda</taxon>
        <taxon>Hexapoda</taxon>
        <taxon>Insecta</taxon>
        <taxon>Pterygota</taxon>
        <taxon>Neoptera</taxon>
        <taxon>Endopterygota</taxon>
        <taxon>Coleoptera</taxon>
        <taxon>Polyphaga</taxon>
        <taxon>Cucujiformia</taxon>
        <taxon>Tenebrionidae</taxon>
        <taxon>Pimeliinae</taxon>
        <taxon>Asbolus</taxon>
    </lineage>
</organism>
<dbReference type="AlphaFoldDB" id="A0A482VJJ0"/>
<proteinExistence type="predicted"/>